<reference evidence="10" key="1">
    <citation type="journal article" date="2015" name="MBio">
        <title>Genome-Resolved Metagenomic Analysis Reveals Roles for Candidate Phyla and Other Microbial Community Members in Biogeochemical Transformations in Oil Reservoirs.</title>
        <authorList>
            <person name="Hu P."/>
            <person name="Tom L."/>
            <person name="Singh A."/>
            <person name="Thomas B.C."/>
            <person name="Baker B.J."/>
            <person name="Piceno Y.M."/>
            <person name="Andersen G.L."/>
            <person name="Banfield J.F."/>
        </authorList>
    </citation>
    <scope>NUCLEOTIDE SEQUENCE [LARGE SCALE GENOMIC DNA]</scope>
</reference>
<feature type="transmembrane region" description="Helical" evidence="7">
    <location>
        <begin position="115"/>
        <end position="133"/>
    </location>
</feature>
<proteinExistence type="inferred from homology"/>
<keyword evidence="5 7" id="KW-1133">Transmembrane helix</keyword>
<accession>A0A117LBK3</accession>
<dbReference type="AlphaFoldDB" id="A0A117LBK3"/>
<feature type="transmembrane region" description="Helical" evidence="7">
    <location>
        <begin position="203"/>
        <end position="221"/>
    </location>
</feature>
<dbReference type="Pfam" id="PF00892">
    <property type="entry name" value="EamA"/>
    <property type="match status" value="2"/>
</dbReference>
<feature type="transmembrane region" description="Helical" evidence="7">
    <location>
        <begin position="173"/>
        <end position="191"/>
    </location>
</feature>
<dbReference type="InterPro" id="IPR051258">
    <property type="entry name" value="Diverse_Substrate_Transporter"/>
</dbReference>
<evidence type="ECO:0000259" key="8">
    <source>
        <dbReference type="Pfam" id="PF00892"/>
    </source>
</evidence>
<evidence type="ECO:0000256" key="2">
    <source>
        <dbReference type="ARBA" id="ARBA00007362"/>
    </source>
</evidence>
<feature type="transmembrane region" description="Helical" evidence="7">
    <location>
        <begin position="257"/>
        <end position="277"/>
    </location>
</feature>
<dbReference type="PANTHER" id="PTHR42920">
    <property type="entry name" value="OS03G0707200 PROTEIN-RELATED"/>
    <property type="match status" value="1"/>
</dbReference>
<sequence>MGLKKQYLADLALLGVAFVWGTTFQLVKDALADIDAYPFLAVRFLIAFLFLLPFWRGGWRCHPAAFRAGCYLFGGYAFQTIGLIWTTPGKAAFITGLSVILVPFLAAVRERKLPAWGACCGALLAASGLGFLTLERAFLPGKGDLLVFCGAVFFALQILAVREAAKTMRASNLTLIQLGMVSLLSFGVWAVDGGGVRWSPAVLWALGITSIPATAAAFLAQSWAQRFTSPDRVAVILAMEPVFAGIFSYFFGSEAFGPQKILGCALILAGIIVSELAGSATEEKASAAGKAAEGKGLSGG</sequence>
<dbReference type="SUPFAM" id="SSF103481">
    <property type="entry name" value="Multidrug resistance efflux transporter EmrE"/>
    <property type="match status" value="2"/>
</dbReference>
<feature type="transmembrane region" description="Helical" evidence="7">
    <location>
        <begin position="64"/>
        <end position="85"/>
    </location>
</feature>
<comment type="similarity">
    <text evidence="2">Belongs to the EamA transporter family.</text>
</comment>
<feature type="domain" description="EamA" evidence="8">
    <location>
        <begin position="9"/>
        <end position="133"/>
    </location>
</feature>
<evidence type="ECO:0000256" key="4">
    <source>
        <dbReference type="ARBA" id="ARBA00022692"/>
    </source>
</evidence>
<protein>
    <submittedName>
        <fullName evidence="9">Putative drug/metabolite transporter, EamA-like protein</fullName>
    </submittedName>
</protein>
<evidence type="ECO:0000256" key="5">
    <source>
        <dbReference type="ARBA" id="ARBA00022989"/>
    </source>
</evidence>
<name>A0A117LBK3_9THEO</name>
<evidence type="ECO:0000256" key="7">
    <source>
        <dbReference type="SAM" id="Phobius"/>
    </source>
</evidence>
<organism evidence="9 10">
    <name type="scientific">Thermacetogenium phaeum</name>
    <dbReference type="NCBI Taxonomy" id="85874"/>
    <lineage>
        <taxon>Bacteria</taxon>
        <taxon>Bacillati</taxon>
        <taxon>Bacillota</taxon>
        <taxon>Clostridia</taxon>
        <taxon>Thermoanaerobacterales</taxon>
        <taxon>Thermoanaerobacteraceae</taxon>
        <taxon>Thermacetogenium</taxon>
    </lineage>
</organism>
<keyword evidence="3" id="KW-1003">Cell membrane</keyword>
<evidence type="ECO:0000313" key="9">
    <source>
        <dbReference type="EMBL" id="KUK36741.1"/>
    </source>
</evidence>
<gene>
    <name evidence="9" type="ORF">XD66_0553</name>
</gene>
<dbReference type="InterPro" id="IPR000620">
    <property type="entry name" value="EamA_dom"/>
</dbReference>
<dbReference type="EMBL" id="LGFO01000048">
    <property type="protein sequence ID" value="KUK36741.1"/>
    <property type="molecule type" value="Genomic_DNA"/>
</dbReference>
<dbReference type="Proteomes" id="UP000053326">
    <property type="component" value="Unassembled WGS sequence"/>
</dbReference>
<feature type="transmembrane region" description="Helical" evidence="7">
    <location>
        <begin position="233"/>
        <end position="251"/>
    </location>
</feature>
<comment type="caution">
    <text evidence="9">The sequence shown here is derived from an EMBL/GenBank/DDBJ whole genome shotgun (WGS) entry which is preliminary data.</text>
</comment>
<comment type="subcellular location">
    <subcellularLocation>
        <location evidence="1">Cell membrane</location>
        <topology evidence="1">Multi-pass membrane protein</topology>
    </subcellularLocation>
</comment>
<evidence type="ECO:0000256" key="3">
    <source>
        <dbReference type="ARBA" id="ARBA00022475"/>
    </source>
</evidence>
<keyword evidence="6 7" id="KW-0472">Membrane</keyword>
<evidence type="ECO:0000256" key="6">
    <source>
        <dbReference type="ARBA" id="ARBA00023136"/>
    </source>
</evidence>
<dbReference type="PANTHER" id="PTHR42920:SF5">
    <property type="entry name" value="EAMA DOMAIN-CONTAINING PROTEIN"/>
    <property type="match status" value="1"/>
</dbReference>
<keyword evidence="4 7" id="KW-0812">Transmembrane</keyword>
<evidence type="ECO:0000256" key="1">
    <source>
        <dbReference type="ARBA" id="ARBA00004651"/>
    </source>
</evidence>
<feature type="transmembrane region" description="Helical" evidence="7">
    <location>
        <begin position="36"/>
        <end position="55"/>
    </location>
</feature>
<feature type="transmembrane region" description="Helical" evidence="7">
    <location>
        <begin position="7"/>
        <end position="24"/>
    </location>
</feature>
<feature type="transmembrane region" description="Helical" evidence="7">
    <location>
        <begin position="91"/>
        <end position="108"/>
    </location>
</feature>
<evidence type="ECO:0000313" key="10">
    <source>
        <dbReference type="Proteomes" id="UP000053326"/>
    </source>
</evidence>
<dbReference type="GO" id="GO:0005886">
    <property type="term" value="C:plasma membrane"/>
    <property type="evidence" value="ECO:0007669"/>
    <property type="project" value="UniProtKB-SubCell"/>
</dbReference>
<feature type="domain" description="EamA" evidence="8">
    <location>
        <begin position="142"/>
        <end position="273"/>
    </location>
</feature>
<feature type="transmembrane region" description="Helical" evidence="7">
    <location>
        <begin position="145"/>
        <end position="161"/>
    </location>
</feature>
<dbReference type="InterPro" id="IPR037185">
    <property type="entry name" value="EmrE-like"/>
</dbReference>